<evidence type="ECO:0000256" key="4">
    <source>
        <dbReference type="ARBA" id="ARBA00005999"/>
    </source>
</evidence>
<dbReference type="GO" id="GO:0050291">
    <property type="term" value="F:sphingosine N-acyltransferase activity"/>
    <property type="evidence" value="ECO:0007669"/>
    <property type="project" value="InterPro"/>
</dbReference>
<evidence type="ECO:0000256" key="8">
    <source>
        <dbReference type="ARBA" id="ARBA00022989"/>
    </source>
</evidence>
<feature type="transmembrane region" description="Helical" evidence="12">
    <location>
        <begin position="75"/>
        <end position="92"/>
    </location>
</feature>
<dbReference type="EMBL" id="VVIM01000010">
    <property type="protein sequence ID" value="KAB0792092.1"/>
    <property type="molecule type" value="Genomic_DNA"/>
</dbReference>
<comment type="similarity">
    <text evidence="4">Belongs to the TRAM family.</text>
</comment>
<evidence type="ECO:0000256" key="7">
    <source>
        <dbReference type="ARBA" id="ARBA00022927"/>
    </source>
</evidence>
<feature type="compositionally biased region" description="Basic residues" evidence="11">
    <location>
        <begin position="334"/>
        <end position="345"/>
    </location>
</feature>
<dbReference type="PANTHER" id="PTHR12371:SF11">
    <property type="entry name" value="TRANSLOCATING CHAIN-ASSOCIATED MEMBRANE PROTEIN"/>
    <property type="match status" value="1"/>
</dbReference>
<dbReference type="PIRSF" id="PIRSF005225">
    <property type="entry name" value="LAG1_LAC1"/>
    <property type="match status" value="1"/>
</dbReference>
<keyword evidence="8 12" id="KW-1133">Transmembrane helix</keyword>
<dbReference type="SMART" id="SM00724">
    <property type="entry name" value="TLC"/>
    <property type="match status" value="1"/>
</dbReference>
<organism evidence="14 15">
    <name type="scientific">Photinus pyralis</name>
    <name type="common">Common eastern firefly</name>
    <name type="synonym">Lampyris pyralis</name>
    <dbReference type="NCBI Taxonomy" id="7054"/>
    <lineage>
        <taxon>Eukaryota</taxon>
        <taxon>Metazoa</taxon>
        <taxon>Ecdysozoa</taxon>
        <taxon>Arthropoda</taxon>
        <taxon>Hexapoda</taxon>
        <taxon>Insecta</taxon>
        <taxon>Pterygota</taxon>
        <taxon>Neoptera</taxon>
        <taxon>Endopterygota</taxon>
        <taxon>Coleoptera</taxon>
        <taxon>Polyphaga</taxon>
        <taxon>Elateriformia</taxon>
        <taxon>Elateroidea</taxon>
        <taxon>Lampyridae</taxon>
        <taxon>Lampyrinae</taxon>
        <taxon>Photinus</taxon>
    </lineage>
</organism>
<comment type="caution">
    <text evidence="14">The sequence shown here is derived from an EMBL/GenBank/DDBJ whole genome shotgun (WGS) entry which is preliminary data.</text>
</comment>
<dbReference type="GO" id="GO:0045048">
    <property type="term" value="P:protein insertion into ER membrane"/>
    <property type="evidence" value="ECO:0007669"/>
    <property type="project" value="TreeGrafter"/>
</dbReference>
<evidence type="ECO:0000313" key="14">
    <source>
        <dbReference type="EMBL" id="KAB0792092.1"/>
    </source>
</evidence>
<dbReference type="UniPathway" id="UPA00222"/>
<feature type="domain" description="TLC" evidence="13">
    <location>
        <begin position="103"/>
        <end position="322"/>
    </location>
</feature>
<reference evidence="14 15" key="1">
    <citation type="journal article" date="2018" name="Elife">
        <title>Firefly genomes illuminate parallel origins of bioluminescence in beetles.</title>
        <authorList>
            <person name="Fallon T.R."/>
            <person name="Lower S.E."/>
            <person name="Chang C.H."/>
            <person name="Bessho-Uehara M."/>
            <person name="Martin G.J."/>
            <person name="Bewick A.J."/>
            <person name="Behringer M."/>
            <person name="Debat H.J."/>
            <person name="Wong I."/>
            <person name="Day J.C."/>
            <person name="Suvorov A."/>
            <person name="Silva C.J."/>
            <person name="Stanger-Hall K.F."/>
            <person name="Hall D.W."/>
            <person name="Schmitz R.J."/>
            <person name="Nelson D.R."/>
            <person name="Lewis S.M."/>
            <person name="Shigenobu S."/>
            <person name="Bybee S.M."/>
            <person name="Larracuente A.M."/>
            <person name="Oba Y."/>
            <person name="Weng J.K."/>
        </authorList>
    </citation>
    <scope>NUCLEOTIDE SEQUENCE [LARGE SCALE GENOMIC DNA]</scope>
    <source>
        <strain evidence="14">1611_PpyrPB1</strain>
        <tissue evidence="14">Whole body</tissue>
    </source>
</reference>
<keyword evidence="15" id="KW-1185">Reference proteome</keyword>
<evidence type="ECO:0000256" key="10">
    <source>
        <dbReference type="PROSITE-ProRule" id="PRU00205"/>
    </source>
</evidence>
<dbReference type="OrthoDB" id="3053196at2759"/>
<keyword evidence="6 10" id="KW-0812">Transmembrane</keyword>
<dbReference type="GO" id="GO:0005789">
    <property type="term" value="C:endoplasmic reticulum membrane"/>
    <property type="evidence" value="ECO:0007669"/>
    <property type="project" value="TreeGrafter"/>
</dbReference>
<dbReference type="InterPro" id="IPR016447">
    <property type="entry name" value="Translocation_assoc_membrane"/>
</dbReference>
<evidence type="ECO:0000313" key="15">
    <source>
        <dbReference type="Proteomes" id="UP000327044"/>
    </source>
</evidence>
<name>A0A5N4A468_PHOPY</name>
<keyword evidence="7" id="KW-0653">Protein transport</keyword>
<evidence type="ECO:0000256" key="5">
    <source>
        <dbReference type="ARBA" id="ARBA00022448"/>
    </source>
</evidence>
<gene>
    <name evidence="14" type="ORF">PPYR_14053</name>
</gene>
<evidence type="ECO:0000256" key="2">
    <source>
        <dbReference type="ARBA" id="ARBA00004760"/>
    </source>
</evidence>
<evidence type="ECO:0000256" key="9">
    <source>
        <dbReference type="ARBA" id="ARBA00023136"/>
    </source>
</evidence>
<dbReference type="PROSITE" id="PS50922">
    <property type="entry name" value="TLC"/>
    <property type="match status" value="1"/>
</dbReference>
<evidence type="ECO:0000259" key="13">
    <source>
        <dbReference type="PROSITE" id="PS50922"/>
    </source>
</evidence>
<dbReference type="AlphaFoldDB" id="A0A5N4A468"/>
<dbReference type="FunCoup" id="A0A5N4A468">
    <property type="interactions" value="303"/>
</dbReference>
<evidence type="ECO:0000256" key="1">
    <source>
        <dbReference type="ARBA" id="ARBA00004141"/>
    </source>
</evidence>
<dbReference type="Proteomes" id="UP000327044">
    <property type="component" value="Unassembled WGS sequence"/>
</dbReference>
<feature type="transmembrane region" description="Helical" evidence="12">
    <location>
        <begin position="28"/>
        <end position="55"/>
    </location>
</feature>
<keyword evidence="5" id="KW-0813">Transport</keyword>
<evidence type="ECO:0000256" key="6">
    <source>
        <dbReference type="ARBA" id="ARBA00022692"/>
    </source>
</evidence>
<keyword evidence="9 10" id="KW-0472">Membrane</keyword>
<sequence>MVKPVRKSSTKNPPILSHEFIIQNHADIVSCIAMVFVIGLMVQATAPIASIFIALQHNVTETGEIPLYLSGGKDWAGIFFYSLICIVVHAIIQEYVLDKLSKKLHLSKSKLAIFNTSGQLALFYGISVLWALEVILLREHYIPDINLLWADYPAAMPFSMKLFLIIQIAYCLHELPELYFQRTKKEEYLEKITHSLAALTLIAVPYFLNFNRLLICLIALHYVSELTHHVCQLIQTVDKDEKFTKGTRLVSIAVLILARLGSVVLAVVTLWFGLALGEQRELDLQAGYFNIAPVRLVLLTGILILQLYHTFNVVNQAVARMRESKATVTSTRIKPQKKDKFKKSKRGGEESDLPEVDQNTNKNLRSRSQKTK</sequence>
<feature type="transmembrane region" description="Helical" evidence="12">
    <location>
        <begin position="249"/>
        <end position="276"/>
    </location>
</feature>
<dbReference type="InParanoid" id="A0A5N4A468"/>
<evidence type="ECO:0000256" key="12">
    <source>
        <dbReference type="SAM" id="Phobius"/>
    </source>
</evidence>
<feature type="transmembrane region" description="Helical" evidence="12">
    <location>
        <begin position="152"/>
        <end position="175"/>
    </location>
</feature>
<dbReference type="PANTHER" id="PTHR12371">
    <property type="entry name" value="TRANSLOCATION ASSOCIATED MEMBRANE PROTEIN"/>
    <property type="match status" value="1"/>
</dbReference>
<comment type="pathway">
    <text evidence="3">Sphingolipid metabolism.</text>
</comment>
<dbReference type="InterPro" id="IPR016439">
    <property type="entry name" value="Lag1/Lac1-like"/>
</dbReference>
<evidence type="ECO:0000256" key="11">
    <source>
        <dbReference type="SAM" id="MobiDB-lite"/>
    </source>
</evidence>
<dbReference type="InterPro" id="IPR006634">
    <property type="entry name" value="TLC-dom"/>
</dbReference>
<feature type="region of interest" description="Disordered" evidence="11">
    <location>
        <begin position="328"/>
        <end position="372"/>
    </location>
</feature>
<dbReference type="GO" id="GO:0046513">
    <property type="term" value="P:ceramide biosynthetic process"/>
    <property type="evidence" value="ECO:0007669"/>
    <property type="project" value="InterPro"/>
</dbReference>
<comment type="pathway">
    <text evidence="2">Lipid metabolism; sphingolipid metabolism.</text>
</comment>
<dbReference type="GO" id="GO:0006616">
    <property type="term" value="P:SRP-dependent cotranslational protein targeting to membrane, translocation"/>
    <property type="evidence" value="ECO:0007669"/>
    <property type="project" value="InterPro"/>
</dbReference>
<protein>
    <recommendedName>
        <fullName evidence="13">TLC domain-containing protein</fullName>
    </recommendedName>
</protein>
<dbReference type="Pfam" id="PF03798">
    <property type="entry name" value="TRAM_LAG1_CLN8"/>
    <property type="match status" value="1"/>
</dbReference>
<proteinExistence type="inferred from homology"/>
<feature type="transmembrane region" description="Helical" evidence="12">
    <location>
        <begin position="112"/>
        <end position="132"/>
    </location>
</feature>
<comment type="subcellular location">
    <subcellularLocation>
        <location evidence="1">Membrane</location>
        <topology evidence="1">Multi-pass membrane protein</topology>
    </subcellularLocation>
</comment>
<feature type="transmembrane region" description="Helical" evidence="12">
    <location>
        <begin position="288"/>
        <end position="308"/>
    </location>
</feature>
<evidence type="ECO:0000256" key="3">
    <source>
        <dbReference type="ARBA" id="ARBA00004991"/>
    </source>
</evidence>
<accession>A0A5N4A468</accession>